<name>A0A1F5YVX1_9BACT</name>
<keyword evidence="1" id="KW-0812">Transmembrane</keyword>
<evidence type="ECO:0000313" key="3">
    <source>
        <dbReference type="EMBL" id="OGG04350.1"/>
    </source>
</evidence>
<dbReference type="AlphaFoldDB" id="A0A1F5YVX1"/>
<dbReference type="Pfam" id="PF00535">
    <property type="entry name" value="Glycos_transf_2"/>
    <property type="match status" value="1"/>
</dbReference>
<comment type="caution">
    <text evidence="3">The sequence shown here is derived from an EMBL/GenBank/DDBJ whole genome shotgun (WGS) entry which is preliminary data.</text>
</comment>
<dbReference type="PANTHER" id="PTHR43179">
    <property type="entry name" value="RHAMNOSYLTRANSFERASE WBBL"/>
    <property type="match status" value="1"/>
</dbReference>
<dbReference type="Gene3D" id="3.90.550.10">
    <property type="entry name" value="Spore Coat Polysaccharide Biosynthesis Protein SpsA, Chain A"/>
    <property type="match status" value="1"/>
</dbReference>
<evidence type="ECO:0000313" key="4">
    <source>
        <dbReference type="Proteomes" id="UP000176665"/>
    </source>
</evidence>
<keyword evidence="1" id="KW-1133">Transmembrane helix</keyword>
<evidence type="ECO:0000259" key="2">
    <source>
        <dbReference type="Pfam" id="PF00535"/>
    </source>
</evidence>
<dbReference type="InterPro" id="IPR029044">
    <property type="entry name" value="Nucleotide-diphossugar_trans"/>
</dbReference>
<proteinExistence type="predicted"/>
<evidence type="ECO:0000256" key="1">
    <source>
        <dbReference type="SAM" id="Phobius"/>
    </source>
</evidence>
<dbReference type="STRING" id="1798371.A2W14_07110"/>
<dbReference type="EMBL" id="MFJA01000006">
    <property type="protein sequence ID" value="OGG04350.1"/>
    <property type="molecule type" value="Genomic_DNA"/>
</dbReference>
<gene>
    <name evidence="3" type="ORF">A2W14_07110</name>
</gene>
<organism evidence="3 4">
    <name type="scientific">Candidatus Gottesmanbacteria bacterium RBG_16_37_8</name>
    <dbReference type="NCBI Taxonomy" id="1798371"/>
    <lineage>
        <taxon>Bacteria</taxon>
        <taxon>Candidatus Gottesmaniibacteriota</taxon>
    </lineage>
</organism>
<dbReference type="PANTHER" id="PTHR43179:SF7">
    <property type="entry name" value="RHAMNOSYLTRANSFERASE WBBL"/>
    <property type="match status" value="1"/>
</dbReference>
<feature type="transmembrane region" description="Helical" evidence="1">
    <location>
        <begin position="267"/>
        <end position="287"/>
    </location>
</feature>
<dbReference type="SUPFAM" id="SSF53448">
    <property type="entry name" value="Nucleotide-diphospho-sugar transferases"/>
    <property type="match status" value="1"/>
</dbReference>
<dbReference type="InterPro" id="IPR001173">
    <property type="entry name" value="Glyco_trans_2-like"/>
</dbReference>
<sequence length="305" mass="34775">MAKQLLLEVIIVNFNTASLLKKCLDSLILRIKNEGLFWSTLITVVDNGSKDNSLDLLKKHYPRVNLIVNKGNPGFASANNQAIRKSGAEFIFLLNSDTQIGNNVLSSLLKEMNSRLELGVCGPKLINPDGSLQQSIGFSPNLSRIFYWMLFIDDLPYLSRLIKPFHARNPYWYGQKRFVDWLSGAALLFRASLCQSVGFLDDNIFMYGEEVEWCYRIRKANFQVCFLPQIEVVHLKGGSQVNKGSAIIEEYRSLVYFYQKHFPHKIFLLKLLLKVGALLRLILFGIISRQTPKLKLYAQAFKMAG</sequence>
<protein>
    <recommendedName>
        <fullName evidence="2">Glycosyltransferase 2-like domain-containing protein</fullName>
    </recommendedName>
</protein>
<dbReference type="Proteomes" id="UP000176665">
    <property type="component" value="Unassembled WGS sequence"/>
</dbReference>
<keyword evidence="1" id="KW-0472">Membrane</keyword>
<accession>A0A1F5YVX1</accession>
<reference evidence="3 4" key="1">
    <citation type="journal article" date="2016" name="Nat. Commun.">
        <title>Thousands of microbial genomes shed light on interconnected biogeochemical processes in an aquifer system.</title>
        <authorList>
            <person name="Anantharaman K."/>
            <person name="Brown C.T."/>
            <person name="Hug L.A."/>
            <person name="Sharon I."/>
            <person name="Castelle C.J."/>
            <person name="Probst A.J."/>
            <person name="Thomas B.C."/>
            <person name="Singh A."/>
            <person name="Wilkins M.J."/>
            <person name="Karaoz U."/>
            <person name="Brodie E.L."/>
            <person name="Williams K.H."/>
            <person name="Hubbard S.S."/>
            <person name="Banfield J.F."/>
        </authorList>
    </citation>
    <scope>NUCLEOTIDE SEQUENCE [LARGE SCALE GENOMIC DNA]</scope>
</reference>
<feature type="domain" description="Glycosyltransferase 2-like" evidence="2">
    <location>
        <begin position="9"/>
        <end position="122"/>
    </location>
</feature>
<dbReference type="CDD" id="cd04186">
    <property type="entry name" value="GT_2_like_c"/>
    <property type="match status" value="1"/>
</dbReference>